<dbReference type="CDD" id="cd17933">
    <property type="entry name" value="DEXSc_RecD-like"/>
    <property type="match status" value="1"/>
</dbReference>
<name>A0A517S9L5_9PLAN</name>
<organism evidence="3 4">
    <name type="scientific">Caulifigura coniformis</name>
    <dbReference type="NCBI Taxonomy" id="2527983"/>
    <lineage>
        <taxon>Bacteria</taxon>
        <taxon>Pseudomonadati</taxon>
        <taxon>Planctomycetota</taxon>
        <taxon>Planctomycetia</taxon>
        <taxon>Planctomycetales</taxon>
        <taxon>Planctomycetaceae</taxon>
        <taxon>Caulifigura</taxon>
    </lineage>
</organism>
<dbReference type="RefSeq" id="WP_145027463.1">
    <property type="nucleotide sequence ID" value="NZ_CP036271.1"/>
</dbReference>
<dbReference type="KEGG" id="ccos:Pan44_08150"/>
<reference evidence="3 4" key="1">
    <citation type="submission" date="2019-02" db="EMBL/GenBank/DDBJ databases">
        <title>Deep-cultivation of Planctomycetes and their phenomic and genomic characterization uncovers novel biology.</title>
        <authorList>
            <person name="Wiegand S."/>
            <person name="Jogler M."/>
            <person name="Boedeker C."/>
            <person name="Pinto D."/>
            <person name="Vollmers J."/>
            <person name="Rivas-Marin E."/>
            <person name="Kohn T."/>
            <person name="Peeters S.H."/>
            <person name="Heuer A."/>
            <person name="Rast P."/>
            <person name="Oberbeckmann S."/>
            <person name="Bunk B."/>
            <person name="Jeske O."/>
            <person name="Meyerdierks A."/>
            <person name="Storesund J.E."/>
            <person name="Kallscheuer N."/>
            <person name="Luecker S."/>
            <person name="Lage O.M."/>
            <person name="Pohl T."/>
            <person name="Merkel B.J."/>
            <person name="Hornburger P."/>
            <person name="Mueller R.-W."/>
            <person name="Bruemmer F."/>
            <person name="Labrenz M."/>
            <person name="Spormann A.M."/>
            <person name="Op den Camp H."/>
            <person name="Overmann J."/>
            <person name="Amann R."/>
            <person name="Jetten M.S.M."/>
            <person name="Mascher T."/>
            <person name="Medema M.H."/>
            <person name="Devos D.P."/>
            <person name="Kaster A.-K."/>
            <person name="Ovreas L."/>
            <person name="Rohde M."/>
            <person name="Galperin M.Y."/>
            <person name="Jogler C."/>
        </authorList>
    </citation>
    <scope>NUCLEOTIDE SEQUENCE [LARGE SCALE GENOMIC DNA]</scope>
    <source>
        <strain evidence="3 4">Pan44</strain>
    </source>
</reference>
<dbReference type="AlphaFoldDB" id="A0A517S9L5"/>
<dbReference type="Gene3D" id="3.40.50.300">
    <property type="entry name" value="P-loop containing nucleotide triphosphate hydrolases"/>
    <property type="match status" value="2"/>
</dbReference>
<evidence type="ECO:0000313" key="3">
    <source>
        <dbReference type="EMBL" id="QDT52803.1"/>
    </source>
</evidence>
<dbReference type="Gene3D" id="2.30.30.940">
    <property type="match status" value="1"/>
</dbReference>
<feature type="compositionally biased region" description="Basic and acidic residues" evidence="1">
    <location>
        <begin position="883"/>
        <end position="892"/>
    </location>
</feature>
<dbReference type="NCBIfam" id="NF041492">
    <property type="entry name" value="MobF"/>
    <property type="match status" value="1"/>
</dbReference>
<gene>
    <name evidence="3" type="primary">traI_1</name>
    <name evidence="3" type="ORF">Pan44_08150</name>
</gene>
<dbReference type="InterPro" id="IPR014862">
    <property type="entry name" value="TrwC"/>
</dbReference>
<dbReference type="SUPFAM" id="SSF55464">
    <property type="entry name" value="Origin of replication-binding domain, RBD-like"/>
    <property type="match status" value="1"/>
</dbReference>
<evidence type="ECO:0000259" key="2">
    <source>
        <dbReference type="Pfam" id="PF08751"/>
    </source>
</evidence>
<dbReference type="OrthoDB" id="1826980at2"/>
<dbReference type="CDD" id="cd18809">
    <property type="entry name" value="SF1_C_RecD"/>
    <property type="match status" value="1"/>
</dbReference>
<dbReference type="Pfam" id="PF08751">
    <property type="entry name" value="TrwC"/>
    <property type="match status" value="1"/>
</dbReference>
<keyword evidence="4" id="KW-1185">Reference proteome</keyword>
<proteinExistence type="predicted"/>
<dbReference type="SUPFAM" id="SSF52540">
    <property type="entry name" value="P-loop containing nucleoside triphosphate hydrolases"/>
    <property type="match status" value="2"/>
</dbReference>
<accession>A0A517S9L5</accession>
<evidence type="ECO:0000313" key="4">
    <source>
        <dbReference type="Proteomes" id="UP000315700"/>
    </source>
</evidence>
<sequence length="892" mass="99030">MTTVEPVSGADYYLKNISFNYLNEGGESPGQWSGLGAETLGLAGLLDGEHFQRVLAGYHPRQNKALVQMKRSSPPVVNPTDGANAVKVIAPPIAHRPGFDVTFLPPKSVSALWAVSNQLLRREIEQAFDLAVKATLEWLEREVHLTRRGQGGWRRELAKLVLASFDHVQNRNGEPLLHRHVVFCNVCQREDGTFGTLDSKTLHNWVRTLGPMFRANLAKNLRDDLGLELVAANGEERGGKAAGWFEIAGVPESLTKQWSSRRAEIVEAIEGQGTPIGQSSAKARSNATLTTRKAKDLAVPREQLHERWQKEAAQHGFTPEKAAQLVGQAREVPQSDLYAQAWAESLKELTHGEAHFTERLVIQKVCEKLQTGHLCGIDIADRVRHDLRYSPEIVPLQDQGADKQFTTKEMWDLEEKLLQQVDALKNRTGAQVSDKVVAKTLKQSSHLDEEQAAAVRRLLTSDSAIRTMTGVAGAGKSTTLDTVKDGFELAGYRVIGGALSGVAKEELAEKTGMSARTVESYLYHLDKTPEERLKERAKHEFRQIWRAATGKSTWKKESVSLDAKTVLVLDEASMLDTRSMQRLVQHVEKAGATLILVGDNKQLQPILAGMPMRGLVETTPNSHLTVNRRQLDIQDKAAVQAVREGNAAEAIKNYADRGRVTVGEDRRDTIEKLVETWTKEGGARRPEDIAVYVQTKKEAAEINRLCQEQRLKAARTPHLVFVKNGHERYFRGDRVMFHKPNRMYGGIENGHKATVISVDPIRSEIKVRLDRMPANPFGGKTPTNIVTIPVRKFGDAVSLGYASTTHKGQSQTVKNSLVLMGGPMTDQPLAYVQLTRAKKSTQIFVDKSHAGEDLKDLVAAIEKPRAKTMAHDHARRPSQGPELTHEHSHEPR</sequence>
<feature type="domain" description="TrwC relaxase" evidence="2">
    <location>
        <begin position="9"/>
        <end position="314"/>
    </location>
</feature>
<protein>
    <submittedName>
        <fullName evidence="3">Multifunctional conjugation protein TraI</fullName>
    </submittedName>
</protein>
<dbReference type="Proteomes" id="UP000315700">
    <property type="component" value="Chromosome"/>
</dbReference>
<dbReference type="InterPro" id="IPR027417">
    <property type="entry name" value="P-loop_NTPase"/>
</dbReference>
<dbReference type="EMBL" id="CP036271">
    <property type="protein sequence ID" value="QDT52803.1"/>
    <property type="molecule type" value="Genomic_DNA"/>
</dbReference>
<dbReference type="Pfam" id="PF13604">
    <property type="entry name" value="AAA_30"/>
    <property type="match status" value="1"/>
</dbReference>
<feature type="region of interest" description="Disordered" evidence="1">
    <location>
        <begin position="864"/>
        <end position="892"/>
    </location>
</feature>
<dbReference type="InParanoid" id="A0A517S9L5"/>
<evidence type="ECO:0000256" key="1">
    <source>
        <dbReference type="SAM" id="MobiDB-lite"/>
    </source>
</evidence>